<dbReference type="InterPro" id="IPR039421">
    <property type="entry name" value="Type_1_exporter"/>
</dbReference>
<keyword evidence="2" id="KW-0813">Transport</keyword>
<dbReference type="SMART" id="SM00382">
    <property type="entry name" value="AAA"/>
    <property type="match status" value="1"/>
</dbReference>
<dbReference type="CDD" id="cd07346">
    <property type="entry name" value="ABC_6TM_exporters"/>
    <property type="match status" value="1"/>
</dbReference>
<dbReference type="GO" id="GO:0016887">
    <property type="term" value="F:ATP hydrolysis activity"/>
    <property type="evidence" value="ECO:0007669"/>
    <property type="project" value="InterPro"/>
</dbReference>
<keyword evidence="16" id="KW-1185">Reference proteome</keyword>
<comment type="subcellular location">
    <subcellularLocation>
        <location evidence="1">Cell membrane</location>
        <topology evidence="1">Multi-pass membrane protein</topology>
    </subcellularLocation>
</comment>
<dbReference type="InterPro" id="IPR036640">
    <property type="entry name" value="ABC1_TM_sf"/>
</dbReference>
<dbReference type="EMBL" id="QJKB01000008">
    <property type="protein sequence ID" value="PXX40216.1"/>
    <property type="molecule type" value="Genomic_DNA"/>
</dbReference>
<evidence type="ECO:0000259" key="12">
    <source>
        <dbReference type="PROSITE" id="PS50042"/>
    </source>
</evidence>
<sequence>MSDQTAAPKKENSKSADGEHKTSFWGFIGQALGLAFTYRLLASLVALALLVQIGFNLLMPLSYRYIFDKAIVNKDMPLLAMLLGILAVGFLLNAGAGLMQDFGTATIGSRISKSLQERMFANLQKQSTDFFSKTPQGDIVACFGPDVMAIETALVRGLPSFCMRLVTIVTSLVLLFVIEWRLAMVALVLMPMIAFAPKPFGPRARKFGRSRDDLQSGNAGLVQENLLNHLTIRTFNLSKYREQQFGDRLTRLQEDDFRANFFTSMIGRSTNVAAGFLQIGVLGVGAILAVMGFLTTGLLIAFIGLLLNIGGATDNLTQAIPLLVQGMNSYSRIQKLLGAQPALPDSPTATALPAIQENLKLQGVEFAYQADHPILRGVDIEIPAGKTVAIVGGSGSGKSTVLSLLMRLYDPNKGKILLDNVDLRDGTEASLRAQTSVVLQNTALFDTSIAENIRMGRLDATDEEIVAAAKDAGIHDLIETFPNGYQSVVGSQGGSLSGGQRQRIAIARALLRNPRILFLDEATSALDAHTEAEIGATLDAISADWTVVSVTHRFTHITNYDLIIVMEKGLVMESGTHEELLAKDGRYAMLWRKQSGFTITDDGKASVSVERLRGIPFLSECSDEVLQKLSKSLVSESFAAGKPVFEEGEPGSKFYIVARGKLENYVKLEGDKETPLGMLDDGDYFGEMALIRPVPRTWSVRAVVDSTCISLDRQQFMELMDADPKLKEAVTTTAYERAAEWTQAIMEAADA</sequence>
<dbReference type="InterPro" id="IPR000595">
    <property type="entry name" value="cNMP-bd_dom"/>
</dbReference>
<dbReference type="GO" id="GO:0015421">
    <property type="term" value="F:ABC-type oligopeptide transporter activity"/>
    <property type="evidence" value="ECO:0007669"/>
    <property type="project" value="TreeGrafter"/>
</dbReference>
<gene>
    <name evidence="15" type="ORF">DFR42_10849</name>
</gene>
<dbReference type="PRINTS" id="PR00103">
    <property type="entry name" value="CAMPKINASE"/>
</dbReference>
<evidence type="ECO:0000256" key="2">
    <source>
        <dbReference type="ARBA" id="ARBA00022448"/>
    </source>
</evidence>
<dbReference type="RefSeq" id="WP_110256960.1">
    <property type="nucleotide sequence ID" value="NZ_QJKB01000008.1"/>
</dbReference>
<dbReference type="Gene3D" id="1.20.1560.10">
    <property type="entry name" value="ABC transporter type 1, transmembrane domain"/>
    <property type="match status" value="1"/>
</dbReference>
<feature type="transmembrane region" description="Helical" evidence="11">
    <location>
        <begin position="274"/>
        <end position="307"/>
    </location>
</feature>
<dbReference type="InterPro" id="IPR018490">
    <property type="entry name" value="cNMP-bd_dom_sf"/>
</dbReference>
<feature type="transmembrane region" description="Helical" evidence="11">
    <location>
        <begin position="168"/>
        <end position="196"/>
    </location>
</feature>
<evidence type="ECO:0000256" key="1">
    <source>
        <dbReference type="ARBA" id="ARBA00004651"/>
    </source>
</evidence>
<name>A0A318IVJ9_9BURK</name>
<feature type="domain" description="Cyclic nucleotide-binding" evidence="12">
    <location>
        <begin position="617"/>
        <end position="737"/>
    </location>
</feature>
<dbReference type="SUPFAM" id="SSF52540">
    <property type="entry name" value="P-loop containing nucleoside triphosphate hydrolases"/>
    <property type="match status" value="1"/>
</dbReference>
<dbReference type="SUPFAM" id="SSF51206">
    <property type="entry name" value="cAMP-binding domain-like"/>
    <property type="match status" value="1"/>
</dbReference>
<keyword evidence="5" id="KW-0547">Nucleotide-binding</keyword>
<evidence type="ECO:0000256" key="3">
    <source>
        <dbReference type="ARBA" id="ARBA00022475"/>
    </source>
</evidence>
<dbReference type="PROSITE" id="PS50929">
    <property type="entry name" value="ABC_TM1F"/>
    <property type="match status" value="1"/>
</dbReference>
<dbReference type="PROSITE" id="PS50893">
    <property type="entry name" value="ABC_TRANSPORTER_2"/>
    <property type="match status" value="1"/>
</dbReference>
<dbReference type="SMART" id="SM00100">
    <property type="entry name" value="cNMP"/>
    <property type="match status" value="1"/>
</dbReference>
<keyword evidence="9" id="KW-0445">Lipid transport</keyword>
<evidence type="ECO:0000256" key="8">
    <source>
        <dbReference type="ARBA" id="ARBA00022989"/>
    </source>
</evidence>
<dbReference type="Proteomes" id="UP000247792">
    <property type="component" value="Unassembled WGS sequence"/>
</dbReference>
<dbReference type="PROSITE" id="PS50042">
    <property type="entry name" value="CNMP_BINDING_3"/>
    <property type="match status" value="1"/>
</dbReference>
<dbReference type="SUPFAM" id="SSF90123">
    <property type="entry name" value="ABC transporter transmembrane region"/>
    <property type="match status" value="1"/>
</dbReference>
<evidence type="ECO:0000256" key="7">
    <source>
        <dbReference type="ARBA" id="ARBA00022967"/>
    </source>
</evidence>
<comment type="caution">
    <text evidence="15">The sequence shown here is derived from an EMBL/GenBank/DDBJ whole genome shotgun (WGS) entry which is preliminary data.</text>
</comment>
<proteinExistence type="predicted"/>
<accession>A0A318IVJ9</accession>
<dbReference type="InterPro" id="IPR017871">
    <property type="entry name" value="ABC_transporter-like_CS"/>
</dbReference>
<dbReference type="GO" id="GO:0006869">
    <property type="term" value="P:lipid transport"/>
    <property type="evidence" value="ECO:0007669"/>
    <property type="project" value="UniProtKB-KW"/>
</dbReference>
<keyword evidence="8 11" id="KW-1133">Transmembrane helix</keyword>
<dbReference type="InterPro" id="IPR014710">
    <property type="entry name" value="RmlC-like_jellyroll"/>
</dbReference>
<feature type="domain" description="ABC transporter" evidence="13">
    <location>
        <begin position="359"/>
        <end position="593"/>
    </location>
</feature>
<feature type="transmembrane region" description="Helical" evidence="11">
    <location>
        <begin position="36"/>
        <end position="58"/>
    </location>
</feature>
<feature type="domain" description="ABC transmembrane type-1" evidence="14">
    <location>
        <begin position="44"/>
        <end position="325"/>
    </location>
</feature>
<evidence type="ECO:0000256" key="5">
    <source>
        <dbReference type="ARBA" id="ARBA00022741"/>
    </source>
</evidence>
<dbReference type="AlphaFoldDB" id="A0A318IVJ9"/>
<keyword evidence="10 11" id="KW-0472">Membrane</keyword>
<protein>
    <submittedName>
        <fullName evidence="15">ATP-binding cassette subfamily B protein</fullName>
    </submittedName>
</protein>
<dbReference type="InterPro" id="IPR003439">
    <property type="entry name" value="ABC_transporter-like_ATP-bd"/>
</dbReference>
<dbReference type="PANTHER" id="PTHR43394:SF1">
    <property type="entry name" value="ATP-BINDING CASSETTE SUB-FAMILY B MEMBER 10, MITOCHONDRIAL"/>
    <property type="match status" value="1"/>
</dbReference>
<dbReference type="GO" id="GO:0005886">
    <property type="term" value="C:plasma membrane"/>
    <property type="evidence" value="ECO:0007669"/>
    <property type="project" value="UniProtKB-SubCell"/>
</dbReference>
<evidence type="ECO:0000256" key="11">
    <source>
        <dbReference type="SAM" id="Phobius"/>
    </source>
</evidence>
<reference evidence="15 16" key="1">
    <citation type="submission" date="2018-05" db="EMBL/GenBank/DDBJ databases">
        <title>Genomic Encyclopedia of Type Strains, Phase IV (KMG-IV): sequencing the most valuable type-strain genomes for metagenomic binning, comparative biology and taxonomic classification.</title>
        <authorList>
            <person name="Goeker M."/>
        </authorList>
    </citation>
    <scope>NUCLEOTIDE SEQUENCE [LARGE SCALE GENOMIC DNA]</scope>
    <source>
        <strain evidence="15 16">DSM 19792</strain>
    </source>
</reference>
<evidence type="ECO:0000259" key="14">
    <source>
        <dbReference type="PROSITE" id="PS50929"/>
    </source>
</evidence>
<dbReference type="Gene3D" id="3.40.50.300">
    <property type="entry name" value="P-loop containing nucleotide triphosphate hydrolases"/>
    <property type="match status" value="1"/>
</dbReference>
<keyword evidence="3" id="KW-1003">Cell membrane</keyword>
<dbReference type="Pfam" id="PF00664">
    <property type="entry name" value="ABC_membrane"/>
    <property type="match status" value="1"/>
</dbReference>
<keyword evidence="7" id="KW-1278">Translocase</keyword>
<dbReference type="Gene3D" id="2.60.120.10">
    <property type="entry name" value="Jelly Rolls"/>
    <property type="match status" value="1"/>
</dbReference>
<dbReference type="OrthoDB" id="8554730at2"/>
<keyword evidence="4 11" id="KW-0812">Transmembrane</keyword>
<dbReference type="CDD" id="cd00038">
    <property type="entry name" value="CAP_ED"/>
    <property type="match status" value="1"/>
</dbReference>
<evidence type="ECO:0000313" key="16">
    <source>
        <dbReference type="Proteomes" id="UP000247792"/>
    </source>
</evidence>
<keyword evidence="6 15" id="KW-0067">ATP-binding</keyword>
<dbReference type="PROSITE" id="PS00211">
    <property type="entry name" value="ABC_TRANSPORTER_1"/>
    <property type="match status" value="1"/>
</dbReference>
<dbReference type="FunFam" id="3.40.50.300:FF:000221">
    <property type="entry name" value="Multidrug ABC transporter ATP-binding protein"/>
    <property type="match status" value="1"/>
</dbReference>
<dbReference type="Pfam" id="PF00005">
    <property type="entry name" value="ABC_tran"/>
    <property type="match status" value="1"/>
</dbReference>
<evidence type="ECO:0000256" key="6">
    <source>
        <dbReference type="ARBA" id="ARBA00022840"/>
    </source>
</evidence>
<feature type="transmembrane region" description="Helical" evidence="11">
    <location>
        <begin position="78"/>
        <end position="99"/>
    </location>
</feature>
<evidence type="ECO:0000313" key="15">
    <source>
        <dbReference type="EMBL" id="PXX40216.1"/>
    </source>
</evidence>
<dbReference type="InterPro" id="IPR027417">
    <property type="entry name" value="P-loop_NTPase"/>
</dbReference>
<dbReference type="PANTHER" id="PTHR43394">
    <property type="entry name" value="ATP-DEPENDENT PERMEASE MDL1, MITOCHONDRIAL"/>
    <property type="match status" value="1"/>
</dbReference>
<evidence type="ECO:0000259" key="13">
    <source>
        <dbReference type="PROSITE" id="PS50893"/>
    </source>
</evidence>
<dbReference type="GO" id="GO:0005524">
    <property type="term" value="F:ATP binding"/>
    <property type="evidence" value="ECO:0007669"/>
    <property type="project" value="UniProtKB-KW"/>
</dbReference>
<dbReference type="InterPro" id="IPR003593">
    <property type="entry name" value="AAA+_ATPase"/>
</dbReference>
<evidence type="ECO:0000256" key="10">
    <source>
        <dbReference type="ARBA" id="ARBA00023136"/>
    </source>
</evidence>
<dbReference type="Pfam" id="PF00027">
    <property type="entry name" value="cNMP_binding"/>
    <property type="match status" value="1"/>
</dbReference>
<evidence type="ECO:0000256" key="9">
    <source>
        <dbReference type="ARBA" id="ARBA00023055"/>
    </source>
</evidence>
<organism evidence="15 16">
    <name type="scientific">Undibacterium pigrum</name>
    <dbReference type="NCBI Taxonomy" id="401470"/>
    <lineage>
        <taxon>Bacteria</taxon>
        <taxon>Pseudomonadati</taxon>
        <taxon>Pseudomonadota</taxon>
        <taxon>Betaproteobacteria</taxon>
        <taxon>Burkholderiales</taxon>
        <taxon>Oxalobacteraceae</taxon>
        <taxon>Undibacterium</taxon>
    </lineage>
</organism>
<evidence type="ECO:0000256" key="4">
    <source>
        <dbReference type="ARBA" id="ARBA00022692"/>
    </source>
</evidence>
<dbReference type="InterPro" id="IPR011527">
    <property type="entry name" value="ABC1_TM_dom"/>
</dbReference>